<dbReference type="AlphaFoldDB" id="A0A7S3G0Z9"/>
<organism evidence="4">
    <name type="scientific">Palpitomonas bilix</name>
    <dbReference type="NCBI Taxonomy" id="652834"/>
    <lineage>
        <taxon>Eukaryota</taxon>
        <taxon>Eukaryota incertae sedis</taxon>
    </lineage>
</organism>
<evidence type="ECO:0000256" key="2">
    <source>
        <dbReference type="PROSITE-ProRule" id="PRU00401"/>
    </source>
</evidence>
<dbReference type="InterPro" id="IPR004018">
    <property type="entry name" value="RPEL_repeat"/>
</dbReference>
<feature type="repeat" description="RPEL" evidence="2">
    <location>
        <begin position="44"/>
        <end position="69"/>
    </location>
</feature>
<dbReference type="PROSITE" id="PS51073">
    <property type="entry name" value="RPEL"/>
    <property type="match status" value="1"/>
</dbReference>
<evidence type="ECO:0000313" key="4">
    <source>
        <dbReference type="EMBL" id="CAE0244964.1"/>
    </source>
</evidence>
<protein>
    <submittedName>
        <fullName evidence="4">Uncharacterized protein</fullName>
    </submittedName>
</protein>
<feature type="region of interest" description="Disordered" evidence="3">
    <location>
        <begin position="212"/>
        <end position="252"/>
    </location>
</feature>
<keyword evidence="1" id="KW-0677">Repeat</keyword>
<reference evidence="4" key="1">
    <citation type="submission" date="2021-01" db="EMBL/GenBank/DDBJ databases">
        <authorList>
            <person name="Corre E."/>
            <person name="Pelletier E."/>
            <person name="Niang G."/>
            <person name="Scheremetjew M."/>
            <person name="Finn R."/>
            <person name="Kale V."/>
            <person name="Holt S."/>
            <person name="Cochrane G."/>
            <person name="Meng A."/>
            <person name="Brown T."/>
            <person name="Cohen L."/>
        </authorList>
    </citation>
    <scope>NUCLEOTIDE SEQUENCE</scope>
    <source>
        <strain evidence="4">NIES-2562</strain>
    </source>
</reference>
<accession>A0A7S3G0Z9</accession>
<feature type="compositionally biased region" description="Basic and acidic residues" evidence="3">
    <location>
        <begin position="212"/>
        <end position="224"/>
    </location>
</feature>
<dbReference type="EMBL" id="HBIB01011056">
    <property type="protein sequence ID" value="CAE0244964.1"/>
    <property type="molecule type" value="Transcribed_RNA"/>
</dbReference>
<evidence type="ECO:0000256" key="1">
    <source>
        <dbReference type="ARBA" id="ARBA00022737"/>
    </source>
</evidence>
<proteinExistence type="predicted"/>
<evidence type="ECO:0000256" key="3">
    <source>
        <dbReference type="SAM" id="MobiDB-lite"/>
    </source>
</evidence>
<feature type="region of interest" description="Disordered" evidence="3">
    <location>
        <begin position="1"/>
        <end position="21"/>
    </location>
</feature>
<dbReference type="Gene3D" id="6.10.150.10">
    <property type="match status" value="1"/>
</dbReference>
<gene>
    <name evidence="4" type="ORF">PBIL07802_LOCUS7144</name>
</gene>
<sequence>MGDQGFTPRTARRRSFESSESLTTIDENHEVAVDTTFDRKKVCSSLEKKLSLRADVDSLLHRNILREGTQFPHLISQHMQSNLPIKKEKLVTLVKGSNCIPEKQQSKILNSVAHSDLHPSVLQNMDFHIASCKLQRLLKNRSSRQALQDRNVLPHDGAHPHLMAETRKQRFRRASLELSKLLPERPTADKLVEKNILEMAFTDVSPWASEMEKAKEFKDPKEILSARGRPSTHHFTDPSMNSISELDGEEQD</sequence>
<name>A0A7S3G0Z9_9EUKA</name>